<dbReference type="Proteomes" id="UP000486534">
    <property type="component" value="Unassembled WGS sequence"/>
</dbReference>
<dbReference type="InterPro" id="IPR006204">
    <property type="entry name" value="GHMP_kinase_N_dom"/>
</dbReference>
<dbReference type="PANTHER" id="PTHR32463:SF0">
    <property type="entry name" value="L-FUCOSE KINASE"/>
    <property type="match status" value="1"/>
</dbReference>
<reference evidence="8 9" key="1">
    <citation type="submission" date="2019-10" db="EMBL/GenBank/DDBJ databases">
        <title>Pseudomonas dajingensis sp. nov., isolated from the profound head ulcers of farmed Murray cod (Maccullochella peelii peelii).</title>
        <authorList>
            <person name="Liu Y."/>
        </authorList>
    </citation>
    <scope>NUCLEOTIDE SEQUENCE [LARGE SCALE GENOMIC DNA]</scope>
    <source>
        <strain evidence="8 9">MC042</strain>
    </source>
</reference>
<organism evidence="8 9">
    <name type="scientific">Pseudomonas piscis</name>
    <dbReference type="NCBI Taxonomy" id="2614538"/>
    <lineage>
        <taxon>Bacteria</taxon>
        <taxon>Pseudomonadati</taxon>
        <taxon>Pseudomonadota</taxon>
        <taxon>Gammaproteobacteria</taxon>
        <taxon>Pseudomonadales</taxon>
        <taxon>Pseudomonadaceae</taxon>
        <taxon>Pseudomonas</taxon>
    </lineage>
</organism>
<keyword evidence="1" id="KW-0808">Transferase</keyword>
<dbReference type="InterPro" id="IPR013750">
    <property type="entry name" value="GHMP_kinase_C_dom"/>
</dbReference>
<dbReference type="EMBL" id="WHUV01000001">
    <property type="protein sequence ID" value="MQA51730.1"/>
    <property type="molecule type" value="Genomic_DNA"/>
</dbReference>
<keyword evidence="3 8" id="KW-0418">Kinase</keyword>
<dbReference type="InterPro" id="IPR036554">
    <property type="entry name" value="GHMP_kinase_C_sf"/>
</dbReference>
<dbReference type="InterPro" id="IPR001174">
    <property type="entry name" value="HddA/FKP"/>
</dbReference>
<evidence type="ECO:0000259" key="6">
    <source>
        <dbReference type="Pfam" id="PF00288"/>
    </source>
</evidence>
<dbReference type="Pfam" id="PF00288">
    <property type="entry name" value="GHMP_kinases_N"/>
    <property type="match status" value="1"/>
</dbReference>
<feature type="domain" description="GHMP kinase C-terminal" evidence="7">
    <location>
        <begin position="235"/>
        <end position="305"/>
    </location>
</feature>
<keyword evidence="4" id="KW-0067">ATP-binding</keyword>
<protein>
    <submittedName>
        <fullName evidence="8">Kinase</fullName>
    </submittedName>
</protein>
<dbReference type="PANTHER" id="PTHR32463">
    <property type="entry name" value="L-FUCOSE KINASE"/>
    <property type="match status" value="1"/>
</dbReference>
<evidence type="ECO:0000313" key="9">
    <source>
        <dbReference type="Proteomes" id="UP000486534"/>
    </source>
</evidence>
<dbReference type="Gene3D" id="3.30.230.120">
    <property type="match status" value="1"/>
</dbReference>
<dbReference type="InterPro" id="IPR020568">
    <property type="entry name" value="Ribosomal_Su5_D2-typ_SF"/>
</dbReference>
<evidence type="ECO:0000256" key="2">
    <source>
        <dbReference type="ARBA" id="ARBA00022741"/>
    </source>
</evidence>
<sequence length="330" mass="36861">MILTRTPYRISFFGGGTDYPGWYRNEGGVVLSTSIDKYCYINCRHLPPFFDHKYRIVYSAIENVMDPSEIQHPSVREVLRYMCCDQGLEIHHDGDLPARSGLGSSSSFTVGLLHALKALKGEQVCHDSLAKMAIHVEQNLIKESVGSQDQIAAAYGGFNRVDFHRSGDFRVTPIILPNERLEHLQDHLMLFFTGFSRIASEIAKSQIQNISTRHSELTQIMQMADEALSILQSSGSLDDFGALLHEGWCLKKTLSNRISNPDLDHIYEAARSAGAIGGKLLGAGGGGFMLFFVKPELQRQVHECLQDLIHVPFRFDNSGSRVVLYQPNGF</sequence>
<dbReference type="GO" id="GO:0050201">
    <property type="term" value="F:fucokinase activity"/>
    <property type="evidence" value="ECO:0007669"/>
    <property type="project" value="TreeGrafter"/>
</dbReference>
<evidence type="ECO:0000313" key="8">
    <source>
        <dbReference type="EMBL" id="MQA51730.1"/>
    </source>
</evidence>
<evidence type="ECO:0000256" key="3">
    <source>
        <dbReference type="ARBA" id="ARBA00022777"/>
    </source>
</evidence>
<dbReference type="PIRSF" id="PIRSF036406">
    <property type="entry name" value="Hept_kin"/>
    <property type="match status" value="1"/>
</dbReference>
<dbReference type="SUPFAM" id="SSF55060">
    <property type="entry name" value="GHMP Kinase, C-terminal domain"/>
    <property type="match status" value="1"/>
</dbReference>
<comment type="caution">
    <text evidence="8">The sequence shown here is derived from an EMBL/GenBank/DDBJ whole genome shotgun (WGS) entry which is preliminary data.</text>
</comment>
<evidence type="ECO:0000256" key="1">
    <source>
        <dbReference type="ARBA" id="ARBA00022679"/>
    </source>
</evidence>
<evidence type="ECO:0000256" key="5">
    <source>
        <dbReference type="ARBA" id="ARBA00038121"/>
    </source>
</evidence>
<evidence type="ECO:0000256" key="4">
    <source>
        <dbReference type="ARBA" id="ARBA00022840"/>
    </source>
</evidence>
<dbReference type="SUPFAM" id="SSF54211">
    <property type="entry name" value="Ribosomal protein S5 domain 2-like"/>
    <property type="match status" value="1"/>
</dbReference>
<dbReference type="PRINTS" id="PR00960">
    <property type="entry name" value="LMBPPROTEIN"/>
</dbReference>
<dbReference type="AlphaFoldDB" id="A0A7X1PI75"/>
<evidence type="ECO:0000259" key="7">
    <source>
        <dbReference type="Pfam" id="PF08544"/>
    </source>
</evidence>
<accession>A0A7X1PI75</accession>
<dbReference type="GO" id="GO:0042352">
    <property type="term" value="P:GDP-L-fucose salvage"/>
    <property type="evidence" value="ECO:0007669"/>
    <property type="project" value="TreeGrafter"/>
</dbReference>
<dbReference type="InterPro" id="IPR014606">
    <property type="entry name" value="Heptose_7-P_kinase"/>
</dbReference>
<comment type="similarity">
    <text evidence="5">Belongs to the GHMP kinase family.</text>
</comment>
<dbReference type="InterPro" id="IPR052203">
    <property type="entry name" value="GHMP_Kinase-Related"/>
</dbReference>
<name>A0A7X1PI75_9PSED</name>
<gene>
    <name evidence="8" type="ORF">GDH07_00180</name>
</gene>
<proteinExistence type="inferred from homology"/>
<dbReference type="GO" id="GO:0005524">
    <property type="term" value="F:ATP binding"/>
    <property type="evidence" value="ECO:0007669"/>
    <property type="project" value="UniProtKB-KW"/>
</dbReference>
<dbReference type="Pfam" id="PF08544">
    <property type="entry name" value="GHMP_kinases_C"/>
    <property type="match status" value="1"/>
</dbReference>
<feature type="domain" description="GHMP kinase N-terminal" evidence="6">
    <location>
        <begin position="79"/>
        <end position="157"/>
    </location>
</feature>
<keyword evidence="2" id="KW-0547">Nucleotide-binding</keyword>